<reference evidence="3" key="1">
    <citation type="journal article" date="2013" name="Science">
        <title>The Amborella genome and the evolution of flowering plants.</title>
        <authorList>
            <consortium name="Amborella Genome Project"/>
        </authorList>
    </citation>
    <scope>NUCLEOTIDE SEQUENCE [LARGE SCALE GENOMIC DNA]</scope>
</reference>
<gene>
    <name evidence="2" type="ORF">AMTR_s00050p00128870</name>
</gene>
<keyword evidence="3" id="KW-1185">Reference proteome</keyword>
<feature type="compositionally biased region" description="Low complexity" evidence="1">
    <location>
        <begin position="56"/>
        <end position="66"/>
    </location>
</feature>
<feature type="region of interest" description="Disordered" evidence="1">
    <location>
        <begin position="1"/>
        <end position="24"/>
    </location>
</feature>
<dbReference type="Gramene" id="ERN12879">
    <property type="protein sequence ID" value="ERN12879"/>
    <property type="gene ID" value="AMTR_s00050p00128870"/>
</dbReference>
<dbReference type="Proteomes" id="UP000017836">
    <property type="component" value="Unassembled WGS sequence"/>
</dbReference>
<sequence length="106" mass="10941">RGTHLSKKGLSIEGTSPPPPPPKRARVDVCAISTPTPVASVSAPRAESETAVAQPERSSLTSFSLRSESEGLPSELEVVATPPVDSPVGSLACSSLSPRDFLTTFA</sequence>
<proteinExistence type="predicted"/>
<dbReference type="HOGENOM" id="CLU_2076250_0_0_1"/>
<dbReference type="EMBL" id="KI392596">
    <property type="protein sequence ID" value="ERN12879.1"/>
    <property type="molecule type" value="Genomic_DNA"/>
</dbReference>
<evidence type="ECO:0000256" key="1">
    <source>
        <dbReference type="SAM" id="MobiDB-lite"/>
    </source>
</evidence>
<accession>W1PXX7</accession>
<protein>
    <submittedName>
        <fullName evidence="2">Uncharacterized protein</fullName>
    </submittedName>
</protein>
<evidence type="ECO:0000313" key="3">
    <source>
        <dbReference type="Proteomes" id="UP000017836"/>
    </source>
</evidence>
<dbReference type="AlphaFoldDB" id="W1PXX7"/>
<feature type="non-terminal residue" evidence="2">
    <location>
        <position position="1"/>
    </location>
</feature>
<organism evidence="2 3">
    <name type="scientific">Amborella trichopoda</name>
    <dbReference type="NCBI Taxonomy" id="13333"/>
    <lineage>
        <taxon>Eukaryota</taxon>
        <taxon>Viridiplantae</taxon>
        <taxon>Streptophyta</taxon>
        <taxon>Embryophyta</taxon>
        <taxon>Tracheophyta</taxon>
        <taxon>Spermatophyta</taxon>
        <taxon>Magnoliopsida</taxon>
        <taxon>Amborellales</taxon>
        <taxon>Amborellaceae</taxon>
        <taxon>Amborella</taxon>
    </lineage>
</organism>
<name>W1PXX7_AMBTC</name>
<feature type="region of interest" description="Disordered" evidence="1">
    <location>
        <begin position="37"/>
        <end position="70"/>
    </location>
</feature>
<evidence type="ECO:0000313" key="2">
    <source>
        <dbReference type="EMBL" id="ERN12879.1"/>
    </source>
</evidence>